<organism evidence="2 3">
    <name type="scientific">Tectimicrobiota bacterium</name>
    <dbReference type="NCBI Taxonomy" id="2528274"/>
    <lineage>
        <taxon>Bacteria</taxon>
        <taxon>Pseudomonadati</taxon>
        <taxon>Nitrospinota/Tectimicrobiota group</taxon>
        <taxon>Candidatus Tectimicrobiota</taxon>
    </lineage>
</organism>
<dbReference type="AlphaFoldDB" id="A0A937VYS5"/>
<proteinExistence type="predicted"/>
<feature type="non-terminal residue" evidence="2">
    <location>
        <position position="1"/>
    </location>
</feature>
<accession>A0A937VYS5</accession>
<name>A0A937VYS5_UNCTE</name>
<comment type="caution">
    <text evidence="2">The sequence shown here is derived from an EMBL/GenBank/DDBJ whole genome shotgun (WGS) entry which is preliminary data.</text>
</comment>
<dbReference type="PROSITE" id="PS50005">
    <property type="entry name" value="TPR"/>
    <property type="match status" value="1"/>
</dbReference>
<dbReference type="SUPFAM" id="SSF48452">
    <property type="entry name" value="TPR-like"/>
    <property type="match status" value="1"/>
</dbReference>
<sequence length="157" mass="17244">DLTFVAALGDLYTLVGREQEAAAQYALVEHIAQLSMARGLSPARQLALFYADHARNAEAAYHLATQEYALRRDIYGADAVAWTALHAGKITEAQAAMQEALRFGTRDARLFYHAGMIAEAAGDRTQARAYLTQALTLSPVFDPLQATRARHALQRLQ</sequence>
<evidence type="ECO:0000313" key="3">
    <source>
        <dbReference type="Proteomes" id="UP000712673"/>
    </source>
</evidence>
<dbReference type="Gene3D" id="1.25.40.10">
    <property type="entry name" value="Tetratricopeptide repeat domain"/>
    <property type="match status" value="1"/>
</dbReference>
<evidence type="ECO:0000313" key="2">
    <source>
        <dbReference type="EMBL" id="MBM3223457.1"/>
    </source>
</evidence>
<evidence type="ECO:0000256" key="1">
    <source>
        <dbReference type="PROSITE-ProRule" id="PRU00339"/>
    </source>
</evidence>
<dbReference type="Proteomes" id="UP000712673">
    <property type="component" value="Unassembled WGS sequence"/>
</dbReference>
<dbReference type="Pfam" id="PF13181">
    <property type="entry name" value="TPR_8"/>
    <property type="match status" value="1"/>
</dbReference>
<gene>
    <name evidence="2" type="ORF">FJZ47_06625</name>
</gene>
<protein>
    <recommendedName>
        <fullName evidence="4">Tetratricopeptide repeat protein</fullName>
    </recommendedName>
</protein>
<dbReference type="InterPro" id="IPR019734">
    <property type="entry name" value="TPR_rpt"/>
</dbReference>
<keyword evidence="1" id="KW-0802">TPR repeat</keyword>
<evidence type="ECO:0008006" key="4">
    <source>
        <dbReference type="Google" id="ProtNLM"/>
    </source>
</evidence>
<dbReference type="EMBL" id="VGLS01000147">
    <property type="protein sequence ID" value="MBM3223457.1"/>
    <property type="molecule type" value="Genomic_DNA"/>
</dbReference>
<reference evidence="2" key="1">
    <citation type="submission" date="2019-03" db="EMBL/GenBank/DDBJ databases">
        <title>Lake Tanganyika Metagenome-Assembled Genomes (MAGs).</title>
        <authorList>
            <person name="Tran P."/>
        </authorList>
    </citation>
    <scope>NUCLEOTIDE SEQUENCE</scope>
    <source>
        <strain evidence="2">K_DeepCast_65m_m2_066</strain>
    </source>
</reference>
<feature type="repeat" description="TPR" evidence="1">
    <location>
        <begin position="108"/>
        <end position="141"/>
    </location>
</feature>
<dbReference type="InterPro" id="IPR011990">
    <property type="entry name" value="TPR-like_helical_dom_sf"/>
</dbReference>